<evidence type="ECO:0000256" key="3">
    <source>
        <dbReference type="SAM" id="MobiDB-lite"/>
    </source>
</evidence>
<evidence type="ECO:0000256" key="2">
    <source>
        <dbReference type="ARBA" id="ARBA00023002"/>
    </source>
</evidence>
<dbReference type="Proteomes" id="UP000030693">
    <property type="component" value="Unassembled WGS sequence"/>
</dbReference>
<accession>A0A058Z733</accession>
<dbReference type="PANTHER" id="PTHR24320:SF148">
    <property type="entry name" value="NAD(P)-BINDING ROSSMANN-FOLD SUPERFAMILY PROTEIN"/>
    <property type="match status" value="1"/>
</dbReference>
<feature type="compositionally biased region" description="Low complexity" evidence="3">
    <location>
        <begin position="477"/>
        <end position="486"/>
    </location>
</feature>
<organism evidence="4">
    <name type="scientific">Fonticula alba</name>
    <name type="common">Slime mold</name>
    <dbReference type="NCBI Taxonomy" id="691883"/>
    <lineage>
        <taxon>Eukaryota</taxon>
        <taxon>Rotosphaerida</taxon>
        <taxon>Fonticulaceae</taxon>
        <taxon>Fonticula</taxon>
    </lineage>
</organism>
<dbReference type="EMBL" id="KB932206">
    <property type="protein sequence ID" value="KCV69743.1"/>
    <property type="molecule type" value="Genomic_DNA"/>
</dbReference>
<feature type="region of interest" description="Disordered" evidence="3">
    <location>
        <begin position="459"/>
        <end position="495"/>
    </location>
</feature>
<dbReference type="eggNOG" id="KOG1208">
    <property type="taxonomic scope" value="Eukaryota"/>
</dbReference>
<sequence>MGIVNLSSRGAAPEPEDNDPAYAYSMLTDPLATPAPYTSGDTDATSHTASLVRHWTQSRASGGRALGSATSAAEVVAALGGRGLAVCDCGRSAGAGAPSGAAGTPEVLVTRRTALVTGVSLQSGIGADTAVALALAGYVTVCTSYETLSVAGGEVATAAAAAAIDTAALDSASPSPSVSPRLRPVAGPEPVDPVAGAADGFGPVAAEMAPGSEAAPSPAPGDDQLPDHVRLQIPPRSVTHMRRLVAALAERTGTEAAGVLATVAAGAGVDAGRAAGFRFAGLGSASGAPCDCASLTHRHEAWLRYLTLLADPGAGDWLRAPAARCFELLPLNLGSLASVTACVGLFLTRVLSPLPLGPGLAAPGPTDPDGSQLPEHLSRRDPIVPVPRSAGGPAAMTAAPPRPLHVLVLNAGMMNIPYSTTVDGIERQMGVNHVGHTYLTHLLHRSLLAGAEELRSPVHSSSAADAGVAGPAGGHSAGLDTAAGDAPGAGAGAGAGATPRHDYARVVTLSSIAHRLAPLGIDVDTLAMRSHPWKYVRYIRYSESKLAQLLFAKEITNRYLADGIVGLAVHPGVVHSTGLGAFDPLSRMLYLFGWPFMKTPAQGAATSVFCSLAPVRGSLLAAQLATATSWHTGTPLQVRPLRPGGYFADCAQEEPSGAGRDPLAGRSLWRATNQLILEILEGLQRAEAEEQEEPADGGQHQAVKLEPGEEDEQADRPASPGAGGSGSRPTKPGAHPTRESLFSLFSVSRIFKMDLESLQLPFVESQ</sequence>
<keyword evidence="2" id="KW-0560">Oxidoreductase</keyword>
<dbReference type="GeneID" id="20528872"/>
<feature type="region of interest" description="Disordered" evidence="3">
    <location>
        <begin position="169"/>
        <end position="225"/>
    </location>
</feature>
<name>A0A058Z733_FONAL</name>
<proteinExistence type="inferred from homology"/>
<evidence type="ECO:0000313" key="5">
    <source>
        <dbReference type="Proteomes" id="UP000030693"/>
    </source>
</evidence>
<evidence type="ECO:0000313" key="4">
    <source>
        <dbReference type="EMBL" id="KCV69743.1"/>
    </source>
</evidence>
<feature type="region of interest" description="Disordered" evidence="3">
    <location>
        <begin position="1"/>
        <end position="23"/>
    </location>
</feature>
<dbReference type="STRING" id="691883.A0A058Z733"/>
<gene>
    <name evidence="4" type="ORF">H696_04147</name>
</gene>
<comment type="similarity">
    <text evidence="1">Belongs to the short-chain dehydrogenases/reductases (SDR) family.</text>
</comment>
<dbReference type="PANTHER" id="PTHR24320">
    <property type="entry name" value="RETINOL DEHYDROGENASE"/>
    <property type="match status" value="1"/>
</dbReference>
<feature type="compositionally biased region" description="Low complexity" evidence="3">
    <location>
        <begin position="169"/>
        <end position="186"/>
    </location>
</feature>
<dbReference type="Gene3D" id="3.40.50.720">
    <property type="entry name" value="NAD(P)-binding Rossmann-like Domain"/>
    <property type="match status" value="1"/>
</dbReference>
<dbReference type="GO" id="GO:0016491">
    <property type="term" value="F:oxidoreductase activity"/>
    <property type="evidence" value="ECO:0007669"/>
    <property type="project" value="UniProtKB-KW"/>
</dbReference>
<dbReference type="AlphaFoldDB" id="A0A058Z733"/>
<feature type="compositionally biased region" description="Low complexity" evidence="3">
    <location>
        <begin position="205"/>
        <end position="216"/>
    </location>
</feature>
<feature type="compositionally biased region" description="Low complexity" evidence="3">
    <location>
        <begin position="460"/>
        <end position="469"/>
    </location>
</feature>
<protein>
    <submittedName>
        <fullName evidence="4">Uncharacterized protein</fullName>
    </submittedName>
</protein>
<evidence type="ECO:0000256" key="1">
    <source>
        <dbReference type="ARBA" id="ARBA00006484"/>
    </source>
</evidence>
<feature type="region of interest" description="Disordered" evidence="3">
    <location>
        <begin position="687"/>
        <end position="737"/>
    </location>
</feature>
<reference evidence="4" key="1">
    <citation type="submission" date="2013-04" db="EMBL/GenBank/DDBJ databases">
        <title>The Genome Sequence of Fonticula alba ATCC 38817.</title>
        <authorList>
            <consortium name="The Broad Institute Genomics Platform"/>
            <person name="Russ C."/>
            <person name="Cuomo C."/>
            <person name="Burger G."/>
            <person name="Gray M.W."/>
            <person name="Holland P.W.H."/>
            <person name="King N."/>
            <person name="Lang F.B.F."/>
            <person name="Roger A.J."/>
            <person name="Ruiz-Trillo I."/>
            <person name="Brown M."/>
            <person name="Walker B."/>
            <person name="Young S."/>
            <person name="Zeng Q."/>
            <person name="Gargeya S."/>
            <person name="Fitzgerald M."/>
            <person name="Haas B."/>
            <person name="Abouelleil A."/>
            <person name="Allen A.W."/>
            <person name="Alvarado L."/>
            <person name="Arachchi H.M."/>
            <person name="Berlin A.M."/>
            <person name="Chapman S.B."/>
            <person name="Gainer-Dewar J."/>
            <person name="Goldberg J."/>
            <person name="Griggs A."/>
            <person name="Gujja S."/>
            <person name="Hansen M."/>
            <person name="Howarth C."/>
            <person name="Imamovic A."/>
            <person name="Ireland A."/>
            <person name="Larimer J."/>
            <person name="McCowan C."/>
            <person name="Murphy C."/>
            <person name="Pearson M."/>
            <person name="Poon T.W."/>
            <person name="Priest M."/>
            <person name="Roberts A."/>
            <person name="Saif S."/>
            <person name="Shea T."/>
            <person name="Sisk P."/>
            <person name="Sykes S."/>
            <person name="Wortman J."/>
            <person name="Nusbaum C."/>
            <person name="Birren B."/>
        </authorList>
    </citation>
    <scope>NUCLEOTIDE SEQUENCE [LARGE SCALE GENOMIC DNA]</scope>
    <source>
        <strain evidence="4">ATCC 38817</strain>
    </source>
</reference>
<dbReference type="InterPro" id="IPR036291">
    <property type="entry name" value="NAD(P)-bd_dom_sf"/>
</dbReference>
<dbReference type="SUPFAM" id="SSF51735">
    <property type="entry name" value="NAD(P)-binding Rossmann-fold domains"/>
    <property type="match status" value="1"/>
</dbReference>
<dbReference type="RefSeq" id="XP_009496308.1">
    <property type="nucleotide sequence ID" value="XM_009498033.1"/>
</dbReference>
<keyword evidence="5" id="KW-1185">Reference proteome</keyword>
<dbReference type="OrthoDB" id="191139at2759"/>